<dbReference type="GO" id="GO:0016787">
    <property type="term" value="F:hydrolase activity"/>
    <property type="evidence" value="ECO:0007669"/>
    <property type="project" value="InterPro"/>
</dbReference>
<organism evidence="3 4">
    <name type="scientific">Azospirillum palustre</name>
    <dbReference type="NCBI Taxonomy" id="2044885"/>
    <lineage>
        <taxon>Bacteria</taxon>
        <taxon>Pseudomonadati</taxon>
        <taxon>Pseudomonadota</taxon>
        <taxon>Alphaproteobacteria</taxon>
        <taxon>Rhodospirillales</taxon>
        <taxon>Azospirillaceae</taxon>
        <taxon>Azospirillum</taxon>
    </lineage>
</organism>
<dbReference type="SUPFAM" id="SSF52540">
    <property type="entry name" value="P-loop containing nucleoside triphosphate hydrolases"/>
    <property type="match status" value="2"/>
</dbReference>
<dbReference type="EMBL" id="PDKW01000039">
    <property type="protein sequence ID" value="PGH57693.1"/>
    <property type="molecule type" value="Genomic_DNA"/>
</dbReference>
<dbReference type="RefSeq" id="WP_098735685.1">
    <property type="nucleotide sequence ID" value="NZ_PDKW01000039.1"/>
</dbReference>
<evidence type="ECO:0000313" key="4">
    <source>
        <dbReference type="Proteomes" id="UP000225379"/>
    </source>
</evidence>
<dbReference type="OrthoDB" id="9804145at2"/>
<proteinExistence type="predicted"/>
<evidence type="ECO:0000256" key="1">
    <source>
        <dbReference type="SAM" id="MobiDB-lite"/>
    </source>
</evidence>
<dbReference type="PROSITE" id="PS51192">
    <property type="entry name" value="HELICASE_ATP_BIND_1"/>
    <property type="match status" value="1"/>
</dbReference>
<feature type="compositionally biased region" description="Basic and acidic residues" evidence="1">
    <location>
        <begin position="508"/>
        <end position="517"/>
    </location>
</feature>
<dbReference type="InterPro" id="IPR006935">
    <property type="entry name" value="Helicase/UvrB_N"/>
</dbReference>
<dbReference type="InterPro" id="IPR027417">
    <property type="entry name" value="P-loop_NTPase"/>
</dbReference>
<accession>A0A2B8BJI6</accession>
<dbReference type="Gene3D" id="3.40.50.300">
    <property type="entry name" value="P-loop containing nucleotide triphosphate hydrolases"/>
    <property type="match status" value="1"/>
</dbReference>
<sequence length="874" mass="97511">MTAEAAIASLVGGPSLLPLRKFQTKASDTILNVVRDTAAKMEAARDRRRDIAKAQGVTLLRAPTGSGKTLTVGRTLERMVGGLPRKTCWFWFTPYSGLVTQTQDALRSQCRSIRMRDLKTDRHLKVTKDGDVFIATWASVASAKKDAKKARRNLETLAGVDLFIAALRADGWYIGVVIDEAHLNFGTGARRAAEFYLDVLQPDFTILATATPRDEELERFAKIARIGTPNRVEVGREEVVRACLNKPGVRAVHFRAEEKDKNLFDMEEVAIYAGWERHLAIKRALKDEGVDLTPLLLIQVENDKEGEDDRVKQVVTFLKTLKVPDSAIGWHTSSEPDPYFHTLAYDETKEVLIFKMAAATGFDAPRAWTLVSLRKSVGEEFGLQVLGRIMRVHPRVQHLHAFASEPPRLPNHILDHGYVFLANPDQQVAMTAAAEELKTIQDSIETVTDNVVVVDFGSSKAALFDPRSGFAELLIPPTPASGDKGAQEAASAHEDVHEEPESTSDPESSGRHAKETVQRAAALRVQSALDFILEAPEPSLARSAGKERLSSADPGTSSFKVHRYPLRTDITFPRRLSREVKPRTMDGLVACIAERIQIDDAVVNLVNRTKGKVVVTEEEVFGHEVLVGTQSVPISNVRIAQEAQMAFRFNDGIDERELRPALVNRLRRELDDRGQEVEEKDLRRAVNLIAMTRPSLLHDACRSCLASVVEIHQDVDIPDHIEAMGTLQRSAKSVYGVFPSTMNREERAFADLLDADTTGTVLWWLRNVENTRWAVSIVLPNGRLHYPDFVIGVDARRKSEDNIALAEVKDDGRTGRLFSRGNTDKVRSEHARYKSALMVYRDEVGDWIKAVYRADIERLADGERFKISDLVYTQ</sequence>
<dbReference type="SMART" id="SM00487">
    <property type="entry name" value="DEXDc"/>
    <property type="match status" value="1"/>
</dbReference>
<protein>
    <recommendedName>
        <fullName evidence="2">Helicase ATP-binding domain-containing protein</fullName>
    </recommendedName>
</protein>
<name>A0A2B8BJI6_9PROT</name>
<dbReference type="Pfam" id="PF04851">
    <property type="entry name" value="ResIII"/>
    <property type="match status" value="1"/>
</dbReference>
<keyword evidence="4" id="KW-1185">Reference proteome</keyword>
<dbReference type="InterPro" id="IPR014001">
    <property type="entry name" value="Helicase_ATP-bd"/>
</dbReference>
<dbReference type="GO" id="GO:0005524">
    <property type="term" value="F:ATP binding"/>
    <property type="evidence" value="ECO:0007669"/>
    <property type="project" value="InterPro"/>
</dbReference>
<comment type="caution">
    <text evidence="3">The sequence shown here is derived from an EMBL/GenBank/DDBJ whole genome shotgun (WGS) entry which is preliminary data.</text>
</comment>
<dbReference type="AlphaFoldDB" id="A0A2B8BJI6"/>
<evidence type="ECO:0000313" key="3">
    <source>
        <dbReference type="EMBL" id="PGH57693.1"/>
    </source>
</evidence>
<dbReference type="GO" id="GO:0003677">
    <property type="term" value="F:DNA binding"/>
    <property type="evidence" value="ECO:0007669"/>
    <property type="project" value="InterPro"/>
</dbReference>
<feature type="region of interest" description="Disordered" evidence="1">
    <location>
        <begin position="474"/>
        <end position="519"/>
    </location>
</feature>
<feature type="domain" description="Helicase ATP-binding" evidence="2">
    <location>
        <begin position="49"/>
        <end position="230"/>
    </location>
</feature>
<dbReference type="Proteomes" id="UP000225379">
    <property type="component" value="Unassembled WGS sequence"/>
</dbReference>
<evidence type="ECO:0000259" key="2">
    <source>
        <dbReference type="PROSITE" id="PS51192"/>
    </source>
</evidence>
<reference evidence="4" key="1">
    <citation type="submission" date="2017-10" db="EMBL/GenBank/DDBJ databases">
        <authorList>
            <person name="Kravchenko I.K."/>
            <person name="Grouzdev D.S."/>
        </authorList>
    </citation>
    <scope>NUCLEOTIDE SEQUENCE [LARGE SCALE GENOMIC DNA]</scope>
    <source>
        <strain evidence="4">B2</strain>
    </source>
</reference>
<feature type="compositionally biased region" description="Basic and acidic residues" evidence="1">
    <location>
        <begin position="491"/>
        <end position="500"/>
    </location>
</feature>
<gene>
    <name evidence="3" type="ORF">CRT60_06810</name>
</gene>